<dbReference type="NCBIfam" id="TIGR01205">
    <property type="entry name" value="D_ala_D_alaTIGR"/>
    <property type="match status" value="1"/>
</dbReference>
<dbReference type="EC" id="6.3.2.4" evidence="6 18"/>
<dbReference type="STRING" id="1260251.SPISAL_06815"/>
<dbReference type="Proteomes" id="UP000315400">
    <property type="component" value="Unassembled WGS sequence"/>
</dbReference>
<dbReference type="PROSITE" id="PS00844">
    <property type="entry name" value="DALA_DALA_LIGASE_2"/>
    <property type="match status" value="1"/>
</dbReference>
<evidence type="ECO:0000256" key="4">
    <source>
        <dbReference type="ARBA" id="ARBA00004752"/>
    </source>
</evidence>
<protein>
    <recommendedName>
        <fullName evidence="6 18">D-alanine--D-alanine ligase</fullName>
        <ecNumber evidence="6 18">6.3.2.4</ecNumber>
    </recommendedName>
    <alternativeName>
        <fullName evidence="18">D-Ala-D-Ala ligase</fullName>
    </alternativeName>
    <alternativeName>
        <fullName evidence="18">D-alanylalanine synthetase</fullName>
    </alternativeName>
</protein>
<evidence type="ECO:0000256" key="1">
    <source>
        <dbReference type="ARBA" id="ARBA00001936"/>
    </source>
</evidence>
<dbReference type="GO" id="GO:0046872">
    <property type="term" value="F:metal ion binding"/>
    <property type="evidence" value="ECO:0007669"/>
    <property type="project" value="UniProtKB-KW"/>
</dbReference>
<feature type="binding site" evidence="20">
    <location>
        <position position="272"/>
    </location>
    <ligand>
        <name>Mg(2+)</name>
        <dbReference type="ChEBI" id="CHEBI:18420"/>
        <label>1</label>
    </ligand>
</feature>
<evidence type="ECO:0000256" key="20">
    <source>
        <dbReference type="PIRSR" id="PIRSR039102-3"/>
    </source>
</evidence>
<comment type="caution">
    <text evidence="23">The sequence shown here is derived from an EMBL/GenBank/DDBJ whole genome shotgun (WGS) entry which is preliminary data.</text>
</comment>
<dbReference type="InterPro" id="IPR000291">
    <property type="entry name" value="D-Ala_lig_Van_CS"/>
</dbReference>
<keyword evidence="9 20" id="KW-0479">Metal-binding</keyword>
<comment type="cofactor">
    <cofactor evidence="1">
        <name>Mn(2+)</name>
        <dbReference type="ChEBI" id="CHEBI:29035"/>
    </cofactor>
</comment>
<keyword evidence="14 18" id="KW-0573">Peptidoglycan synthesis</keyword>
<evidence type="ECO:0000256" key="19">
    <source>
        <dbReference type="PIRSR" id="PIRSR039102-1"/>
    </source>
</evidence>
<dbReference type="Pfam" id="PF07478">
    <property type="entry name" value="Dala_Dala_lig_C"/>
    <property type="match status" value="1"/>
</dbReference>
<evidence type="ECO:0000256" key="6">
    <source>
        <dbReference type="ARBA" id="ARBA00012216"/>
    </source>
</evidence>
<sequence>MTSEHRHPEAAELGRVAVLMGGSSAERSISLASGAECLAALQRRGVRAEAYDPASNGLNGLGDYDRAFIALHGPGGEDGVIQGALDALGVPYTGAGVLGSALGMDKLRSKQIWRAMGLATPDFRVPQTAEALPEVAEALGLPLFVKPLREGSSLGTTRVRALDELEPAWRAARAFGDDVLIERCIEGNEYTVGILDGEALPTIRIDVMTDFYDFEAKYRSEATRMAIPSGLPAVAEERLAALALEAFAAIDASGWGRVDVMTDAAGEHWLLEVNTVPGMTDHSLVPAAAKARGIEFDELVWRILLTSWRHGETR</sequence>
<dbReference type="PANTHER" id="PTHR23132:SF23">
    <property type="entry name" value="D-ALANINE--D-ALANINE LIGASE B"/>
    <property type="match status" value="1"/>
</dbReference>
<evidence type="ECO:0000256" key="14">
    <source>
        <dbReference type="ARBA" id="ARBA00022984"/>
    </source>
</evidence>
<comment type="subcellular location">
    <subcellularLocation>
        <location evidence="3 18">Cytoplasm</location>
    </subcellularLocation>
</comment>
<keyword evidence="15 20" id="KW-0464">Manganese</keyword>
<dbReference type="InterPro" id="IPR016185">
    <property type="entry name" value="PreATP-grasp_dom_sf"/>
</dbReference>
<dbReference type="EMBL" id="VIFK01000122">
    <property type="protein sequence ID" value="TQE98866.1"/>
    <property type="molecule type" value="Genomic_DNA"/>
</dbReference>
<evidence type="ECO:0000259" key="22">
    <source>
        <dbReference type="PROSITE" id="PS50975"/>
    </source>
</evidence>
<dbReference type="InterPro" id="IPR011127">
    <property type="entry name" value="Dala_Dala_lig_N"/>
</dbReference>
<dbReference type="GO" id="GO:0009252">
    <property type="term" value="P:peptidoglycan biosynthetic process"/>
    <property type="evidence" value="ECO:0007669"/>
    <property type="project" value="UniProtKB-UniRule"/>
</dbReference>
<feature type="binding site" evidence="20">
    <location>
        <position position="272"/>
    </location>
    <ligand>
        <name>Mg(2+)</name>
        <dbReference type="ChEBI" id="CHEBI:18420"/>
        <label>2</label>
    </ligand>
</feature>
<gene>
    <name evidence="18" type="primary">ddl</name>
    <name evidence="23" type="ORF">FKY71_11570</name>
</gene>
<dbReference type="Gene3D" id="3.30.1490.20">
    <property type="entry name" value="ATP-grasp fold, A domain"/>
    <property type="match status" value="1"/>
</dbReference>
<dbReference type="PROSITE" id="PS50975">
    <property type="entry name" value="ATP_GRASP"/>
    <property type="match status" value="1"/>
</dbReference>
<feature type="domain" description="ATP-grasp" evidence="22">
    <location>
        <begin position="110"/>
        <end position="305"/>
    </location>
</feature>
<dbReference type="Pfam" id="PF01820">
    <property type="entry name" value="Dala_Dala_lig_N"/>
    <property type="match status" value="1"/>
</dbReference>
<feature type="binding site" evidence="20">
    <location>
        <position position="259"/>
    </location>
    <ligand>
        <name>Mg(2+)</name>
        <dbReference type="ChEBI" id="CHEBI:18420"/>
        <label>1</label>
    </ligand>
</feature>
<evidence type="ECO:0000256" key="8">
    <source>
        <dbReference type="ARBA" id="ARBA00022598"/>
    </source>
</evidence>
<comment type="function">
    <text evidence="2 18">Cell wall formation.</text>
</comment>
<dbReference type="GO" id="GO:0005524">
    <property type="term" value="F:ATP binding"/>
    <property type="evidence" value="ECO:0007669"/>
    <property type="project" value="UniProtKB-UniRule"/>
</dbReference>
<comment type="cofactor">
    <cofactor evidence="20">
        <name>Mg(2+)</name>
        <dbReference type="ChEBI" id="CHEBI:18420"/>
    </cofactor>
    <cofactor evidence="20">
        <name>Mn(2+)</name>
        <dbReference type="ChEBI" id="CHEBI:29035"/>
    </cofactor>
    <text evidence="20">Binds 2 magnesium or manganese ions per subunit.</text>
</comment>
<proteinExistence type="inferred from homology"/>
<comment type="pathway">
    <text evidence="4 18">Cell wall biogenesis; peptidoglycan biosynthesis.</text>
</comment>
<evidence type="ECO:0000256" key="12">
    <source>
        <dbReference type="ARBA" id="ARBA00022842"/>
    </source>
</evidence>
<dbReference type="GO" id="GO:0005737">
    <property type="term" value="C:cytoplasm"/>
    <property type="evidence" value="ECO:0007669"/>
    <property type="project" value="UniProtKB-SubCell"/>
</dbReference>
<evidence type="ECO:0000256" key="21">
    <source>
        <dbReference type="PROSITE-ProRule" id="PRU00409"/>
    </source>
</evidence>
<dbReference type="InterPro" id="IPR011095">
    <property type="entry name" value="Dala_Dala_lig_C"/>
</dbReference>
<feature type="active site" evidence="19">
    <location>
        <position position="283"/>
    </location>
</feature>
<dbReference type="InterPro" id="IPR011761">
    <property type="entry name" value="ATP-grasp"/>
</dbReference>
<dbReference type="GO" id="GO:0008360">
    <property type="term" value="P:regulation of cell shape"/>
    <property type="evidence" value="ECO:0007669"/>
    <property type="project" value="UniProtKB-KW"/>
</dbReference>
<evidence type="ECO:0000256" key="16">
    <source>
        <dbReference type="ARBA" id="ARBA00023316"/>
    </source>
</evidence>
<comment type="similarity">
    <text evidence="5 18">Belongs to the D-alanine--D-alanine ligase family.</text>
</comment>
<dbReference type="Gene3D" id="3.40.50.20">
    <property type="match status" value="1"/>
</dbReference>
<keyword evidence="7 18" id="KW-0963">Cytoplasm</keyword>
<dbReference type="FunFam" id="3.30.470.20:FF:000008">
    <property type="entry name" value="D-alanine--D-alanine ligase"/>
    <property type="match status" value="1"/>
</dbReference>
<evidence type="ECO:0000256" key="15">
    <source>
        <dbReference type="ARBA" id="ARBA00023211"/>
    </source>
</evidence>
<evidence type="ECO:0000313" key="24">
    <source>
        <dbReference type="Proteomes" id="UP000315400"/>
    </source>
</evidence>
<dbReference type="InterPro" id="IPR005905">
    <property type="entry name" value="D_ala_D_ala"/>
</dbReference>
<feature type="active site" evidence="19">
    <location>
        <position position="152"/>
    </location>
</feature>
<dbReference type="SUPFAM" id="SSF56059">
    <property type="entry name" value="Glutathione synthetase ATP-binding domain-like"/>
    <property type="match status" value="1"/>
</dbReference>
<dbReference type="PANTHER" id="PTHR23132">
    <property type="entry name" value="D-ALANINE--D-ALANINE LIGASE"/>
    <property type="match status" value="1"/>
</dbReference>
<dbReference type="SUPFAM" id="SSF52440">
    <property type="entry name" value="PreATP-grasp domain"/>
    <property type="match status" value="1"/>
</dbReference>
<name>A0A540VQC3_9GAMM</name>
<evidence type="ECO:0000256" key="10">
    <source>
        <dbReference type="ARBA" id="ARBA00022741"/>
    </source>
</evidence>
<reference evidence="23 24" key="1">
    <citation type="submission" date="2019-06" db="EMBL/GenBank/DDBJ databases">
        <title>Metagenome assembled Genome of Spiribacter salinus SL48-SHIP from the microbial mat of Salt Lake 48 (Novosibirsk region, Russia).</title>
        <authorList>
            <person name="Shipova A."/>
            <person name="Rozanov A.S."/>
            <person name="Bryanskaya A.V."/>
            <person name="Peltek S.E."/>
        </authorList>
    </citation>
    <scope>NUCLEOTIDE SEQUENCE [LARGE SCALE GENOMIC DNA]</scope>
    <source>
        <strain evidence="23">SL48-SHIP-2</strain>
    </source>
</reference>
<dbReference type="GO" id="GO:0008716">
    <property type="term" value="F:D-alanine-D-alanine ligase activity"/>
    <property type="evidence" value="ECO:0007669"/>
    <property type="project" value="UniProtKB-UniRule"/>
</dbReference>
<evidence type="ECO:0000256" key="2">
    <source>
        <dbReference type="ARBA" id="ARBA00003921"/>
    </source>
</evidence>
<dbReference type="PIRSF" id="PIRSF039102">
    <property type="entry name" value="Ddl/VanB"/>
    <property type="match status" value="1"/>
</dbReference>
<evidence type="ECO:0000256" key="17">
    <source>
        <dbReference type="ARBA" id="ARBA00047614"/>
    </source>
</evidence>
<evidence type="ECO:0000256" key="3">
    <source>
        <dbReference type="ARBA" id="ARBA00004496"/>
    </source>
</evidence>
<keyword evidence="11 21" id="KW-0067">ATP-binding</keyword>
<dbReference type="UniPathway" id="UPA00219"/>
<dbReference type="HAMAP" id="MF_00047">
    <property type="entry name" value="Dala_Dala_lig"/>
    <property type="match status" value="1"/>
</dbReference>
<dbReference type="Gene3D" id="3.30.470.20">
    <property type="entry name" value="ATP-grasp fold, B domain"/>
    <property type="match status" value="1"/>
</dbReference>
<comment type="catalytic activity">
    <reaction evidence="17 18">
        <text>2 D-alanine + ATP = D-alanyl-D-alanine + ADP + phosphate + H(+)</text>
        <dbReference type="Rhea" id="RHEA:11224"/>
        <dbReference type="ChEBI" id="CHEBI:15378"/>
        <dbReference type="ChEBI" id="CHEBI:30616"/>
        <dbReference type="ChEBI" id="CHEBI:43474"/>
        <dbReference type="ChEBI" id="CHEBI:57416"/>
        <dbReference type="ChEBI" id="CHEBI:57822"/>
        <dbReference type="ChEBI" id="CHEBI:456216"/>
        <dbReference type="EC" id="6.3.2.4"/>
    </reaction>
</comment>
<dbReference type="GO" id="GO:0071555">
    <property type="term" value="P:cell wall organization"/>
    <property type="evidence" value="ECO:0007669"/>
    <property type="project" value="UniProtKB-KW"/>
</dbReference>
<evidence type="ECO:0000256" key="9">
    <source>
        <dbReference type="ARBA" id="ARBA00022723"/>
    </source>
</evidence>
<dbReference type="AlphaFoldDB" id="A0A540VQC3"/>
<keyword evidence="10 21" id="KW-0547">Nucleotide-binding</keyword>
<feature type="active site" evidence="19">
    <location>
        <position position="26"/>
    </location>
</feature>
<feature type="binding site" evidence="20">
    <location>
        <position position="274"/>
    </location>
    <ligand>
        <name>Mg(2+)</name>
        <dbReference type="ChEBI" id="CHEBI:18420"/>
        <label>2</label>
    </ligand>
</feature>
<dbReference type="InterPro" id="IPR013815">
    <property type="entry name" value="ATP_grasp_subdomain_1"/>
</dbReference>
<keyword evidence="8 18" id="KW-0436">Ligase</keyword>
<organism evidence="23 24">
    <name type="scientific">Spiribacter salinus</name>
    <dbReference type="NCBI Taxonomy" id="1335746"/>
    <lineage>
        <taxon>Bacteria</taxon>
        <taxon>Pseudomonadati</taxon>
        <taxon>Pseudomonadota</taxon>
        <taxon>Gammaproteobacteria</taxon>
        <taxon>Chromatiales</taxon>
        <taxon>Ectothiorhodospiraceae</taxon>
        <taxon>Spiribacter</taxon>
    </lineage>
</organism>
<keyword evidence="12 20" id="KW-0460">Magnesium</keyword>
<evidence type="ECO:0000256" key="18">
    <source>
        <dbReference type="HAMAP-Rule" id="MF_00047"/>
    </source>
</evidence>
<accession>A0A540VQC3</accession>
<dbReference type="PROSITE" id="PS00843">
    <property type="entry name" value="DALA_DALA_LIGASE_1"/>
    <property type="match status" value="1"/>
</dbReference>
<evidence type="ECO:0000256" key="7">
    <source>
        <dbReference type="ARBA" id="ARBA00022490"/>
    </source>
</evidence>
<evidence type="ECO:0000256" key="5">
    <source>
        <dbReference type="ARBA" id="ARBA00010871"/>
    </source>
</evidence>
<evidence type="ECO:0000313" key="23">
    <source>
        <dbReference type="EMBL" id="TQE98866.1"/>
    </source>
</evidence>
<keyword evidence="16 18" id="KW-0961">Cell wall biogenesis/degradation</keyword>
<evidence type="ECO:0000256" key="11">
    <source>
        <dbReference type="ARBA" id="ARBA00022840"/>
    </source>
</evidence>
<dbReference type="NCBIfam" id="NF002378">
    <property type="entry name" value="PRK01372.1"/>
    <property type="match status" value="1"/>
</dbReference>
<evidence type="ECO:0000256" key="13">
    <source>
        <dbReference type="ARBA" id="ARBA00022960"/>
    </source>
</evidence>
<keyword evidence="13 18" id="KW-0133">Cell shape</keyword>